<proteinExistence type="predicted"/>
<dbReference type="GO" id="GO:0046872">
    <property type="term" value="F:metal ion binding"/>
    <property type="evidence" value="ECO:0007669"/>
    <property type="project" value="UniProtKB-KW"/>
</dbReference>
<dbReference type="AlphaFoldDB" id="A0A0U1KUG6"/>
<evidence type="ECO:0000313" key="5">
    <source>
        <dbReference type="EMBL" id="CQR70523.1"/>
    </source>
</evidence>
<evidence type="ECO:0000259" key="4">
    <source>
        <dbReference type="PROSITE" id="PS51379"/>
    </source>
</evidence>
<name>A0A0U1KUG6_9FIRM</name>
<dbReference type="PANTHER" id="PTHR43193:SF2">
    <property type="entry name" value="POLYFERREDOXIN PROTEIN FWDF"/>
    <property type="match status" value="1"/>
</dbReference>
<dbReference type="EMBL" id="CTRP01000003">
    <property type="protein sequence ID" value="CQR70523.1"/>
    <property type="molecule type" value="Genomic_DNA"/>
</dbReference>
<evidence type="ECO:0000256" key="3">
    <source>
        <dbReference type="ARBA" id="ARBA00023014"/>
    </source>
</evidence>
<keyword evidence="2" id="KW-0408">Iron</keyword>
<dbReference type="PROSITE" id="PS51379">
    <property type="entry name" value="4FE4S_FER_2"/>
    <property type="match status" value="2"/>
</dbReference>
<dbReference type="RefSeq" id="WP_021169253.1">
    <property type="nucleotide sequence ID" value="NZ_CTRP01000003.1"/>
</dbReference>
<evidence type="ECO:0000256" key="2">
    <source>
        <dbReference type="ARBA" id="ARBA00023004"/>
    </source>
</evidence>
<gene>
    <name evidence="5" type="ORF">SpAn4DRAFT_1492</name>
</gene>
<dbReference type="InterPro" id="IPR017900">
    <property type="entry name" value="4Fe4S_Fe_S_CS"/>
</dbReference>
<dbReference type="Proteomes" id="UP000049855">
    <property type="component" value="Unassembled WGS sequence"/>
</dbReference>
<evidence type="ECO:0000313" key="6">
    <source>
        <dbReference type="Proteomes" id="UP000049855"/>
    </source>
</evidence>
<keyword evidence="3" id="KW-0411">Iron-sulfur</keyword>
<keyword evidence="6" id="KW-1185">Reference proteome</keyword>
<dbReference type="SUPFAM" id="SSF54862">
    <property type="entry name" value="4Fe-4S ferredoxins"/>
    <property type="match status" value="1"/>
</dbReference>
<dbReference type="PANTHER" id="PTHR43193">
    <property type="match status" value="1"/>
</dbReference>
<dbReference type="Pfam" id="PF14697">
    <property type="entry name" value="Fer4_21"/>
    <property type="match status" value="1"/>
</dbReference>
<dbReference type="GO" id="GO:0051536">
    <property type="term" value="F:iron-sulfur cluster binding"/>
    <property type="evidence" value="ECO:0007669"/>
    <property type="project" value="UniProtKB-KW"/>
</dbReference>
<sequence length="70" mass="8040">MQESKTKISILENMDACCGCFACRNVCPKSAIEAIEDVEGFWYPQINEEKCIGCRRCVRTCPISRYKLEK</sequence>
<organism evidence="5 6">
    <name type="scientific">Sporomusa ovata</name>
    <dbReference type="NCBI Taxonomy" id="2378"/>
    <lineage>
        <taxon>Bacteria</taxon>
        <taxon>Bacillati</taxon>
        <taxon>Bacillota</taxon>
        <taxon>Negativicutes</taxon>
        <taxon>Selenomonadales</taxon>
        <taxon>Sporomusaceae</taxon>
        <taxon>Sporomusa</taxon>
    </lineage>
</organism>
<protein>
    <submittedName>
        <fullName evidence="5">Related to F420H2-dehydrogenase, beta subunit</fullName>
    </submittedName>
</protein>
<dbReference type="Gene3D" id="3.30.70.20">
    <property type="match status" value="1"/>
</dbReference>
<keyword evidence="1" id="KW-0479">Metal-binding</keyword>
<dbReference type="InterPro" id="IPR017896">
    <property type="entry name" value="4Fe4S_Fe-S-bd"/>
</dbReference>
<accession>A0A0U1KUG6</accession>
<feature type="domain" description="4Fe-4S ferredoxin-type" evidence="4">
    <location>
        <begin position="42"/>
        <end position="70"/>
    </location>
</feature>
<evidence type="ECO:0000256" key="1">
    <source>
        <dbReference type="ARBA" id="ARBA00022723"/>
    </source>
</evidence>
<reference evidence="6" key="1">
    <citation type="submission" date="2015-03" db="EMBL/GenBank/DDBJ databases">
        <authorList>
            <person name="Nijsse Bart"/>
        </authorList>
    </citation>
    <scope>NUCLEOTIDE SEQUENCE [LARGE SCALE GENOMIC DNA]</scope>
</reference>
<dbReference type="PROSITE" id="PS00198">
    <property type="entry name" value="4FE4S_FER_1"/>
    <property type="match status" value="1"/>
</dbReference>
<feature type="domain" description="4Fe-4S ferredoxin-type" evidence="4">
    <location>
        <begin position="8"/>
        <end position="37"/>
    </location>
</feature>
<dbReference type="InterPro" id="IPR052977">
    <property type="entry name" value="Polyferredoxin-like_ET"/>
</dbReference>